<feature type="domain" description="Rad50/SbcC-type AAA" evidence="4">
    <location>
        <begin position="6"/>
        <end position="298"/>
    </location>
</feature>
<evidence type="ECO:0000256" key="2">
    <source>
        <dbReference type="ARBA" id="ARBA00049666"/>
    </source>
</evidence>
<evidence type="ECO:0000256" key="3">
    <source>
        <dbReference type="SAM" id="Coils"/>
    </source>
</evidence>
<keyword evidence="1 3" id="KW-0175">Coiled coil</keyword>
<reference evidence="5" key="1">
    <citation type="submission" date="2020-12" db="EMBL/GenBank/DDBJ databases">
        <authorList>
            <person name="Hahn C.J."/>
            <person name="Laso-Perez R."/>
            <person name="Vulcano F."/>
            <person name="Vaziourakis K.-M."/>
            <person name="Stokke R."/>
            <person name="Steen I.H."/>
            <person name="Teske A."/>
            <person name="Boetius A."/>
            <person name="Liebeke M."/>
            <person name="Amann R."/>
            <person name="Knittel K."/>
        </authorList>
    </citation>
    <scope>NUCLEOTIDE SEQUENCE</scope>
    <source>
        <strain evidence="5">Gfbio:c6db26ca-90af-429b-aeed-0e3e8aed0b5e:GoM-Arc1_AMV-AAA_792_C10</strain>
    </source>
</reference>
<evidence type="ECO:0000256" key="1">
    <source>
        <dbReference type="ARBA" id="ARBA00023054"/>
    </source>
</evidence>
<dbReference type="Proteomes" id="UP000614580">
    <property type="component" value="Unassembled WGS sequence"/>
</dbReference>
<comment type="caution">
    <text evidence="5">The sequence shown here is derived from an EMBL/GenBank/DDBJ whole genome shotgun (WGS) entry which is preliminary data.</text>
</comment>
<dbReference type="InterPro" id="IPR038729">
    <property type="entry name" value="Rad50/SbcC_AAA"/>
</dbReference>
<dbReference type="GO" id="GO:0016887">
    <property type="term" value="F:ATP hydrolysis activity"/>
    <property type="evidence" value="ECO:0007669"/>
    <property type="project" value="InterPro"/>
</dbReference>
<dbReference type="GO" id="GO:0006302">
    <property type="term" value="P:double-strand break repair"/>
    <property type="evidence" value="ECO:0007669"/>
    <property type="project" value="InterPro"/>
</dbReference>
<dbReference type="PANTHER" id="PTHR32114:SF2">
    <property type="entry name" value="ABC TRANSPORTER ABCH.3"/>
    <property type="match status" value="1"/>
</dbReference>
<dbReference type="InterPro" id="IPR027417">
    <property type="entry name" value="P-loop_NTPase"/>
</dbReference>
<gene>
    <name evidence="5" type="ORF">DNFNHJIP_00069</name>
</gene>
<comment type="similarity">
    <text evidence="2">Belongs to the Sph1/Sph2 family.</text>
</comment>
<evidence type="ECO:0000259" key="4">
    <source>
        <dbReference type="Pfam" id="PF13476"/>
    </source>
</evidence>
<dbReference type="EMBL" id="CAJHZY010000005">
    <property type="protein sequence ID" value="CAD7766671.1"/>
    <property type="molecule type" value="Genomic_DNA"/>
</dbReference>
<accession>A0A811ZZV6</accession>
<feature type="coiled-coil region" evidence="3">
    <location>
        <begin position="225"/>
        <end position="300"/>
    </location>
</feature>
<sequence length="680" mass="78470">MILLNLRMNNFRQYRGKQEIVFASKYDKNDKNITIIFGENGRGKTGIFRAMMFCFYGDIKLSQDSHVAKEELNIVNTRELEKGKDISSSSPINCSVEIEFIHDNIRYNLERHVLGIYDDDEIIEELGPVKLSLKKENGNSDIIENPSEINKAINSILDKGVREYFLFDGEKIEKLTRASSEQRKEISYGLRNLLNIDSLETAKKATLILKKKLDSDLENKSKGKYRKILNKIKNCTDKRTTLENQLNDIDNDLAFSVAEKRKTDKKLEQIKSILDLLTQRNKLEEQEKELNSQLDTYLLDIKSRNSKLSSYILNDVLKECYTYIDGRKQKGEIPSEIRKDFIQSLIDSKECICGTKVYNSTDEYNNLIRWKDKAQDLIVDDFMINLWSQISGINSNFGDIVENCQSLFQSYSSTTEEMERTRLSIKKINDKIGSPVRSDASKLQSVRDKTERKIISLEADRKNILSSIENLKFEYKKLSAKRKEIEKEEGIRDELAKRATLVASTYDALSDIYDEFTADIKNLISLEATEFFRKLIDKQGLDTLDKIIVQDDYSLQILNKWGKTFLANISAGQRQIMSISFIAALAKTASKDGFFEMPFFMDSPFGRLSNEHRKNVIKSIPEFANQWVLLATDTEFRKIEAREFQKTGLWGKFYTLRGDGAAQTFIEEHSTEEAFSFLDN</sequence>
<organism evidence="5 6">
    <name type="scientific">Candidatus Argoarchaeum ethanivorans</name>
    <dbReference type="NCBI Taxonomy" id="2608793"/>
    <lineage>
        <taxon>Archaea</taxon>
        <taxon>Methanobacteriati</taxon>
        <taxon>Methanobacteriota</taxon>
        <taxon>Stenosarchaea group</taxon>
        <taxon>Methanomicrobia</taxon>
        <taxon>Methanosarcinales</taxon>
        <taxon>Methanosarcinales incertae sedis</taxon>
        <taxon>GOM Arc I cluster</taxon>
        <taxon>Candidatus Argoarchaeum</taxon>
    </lineage>
</organism>
<proteinExistence type="inferred from homology"/>
<dbReference type="Pfam" id="PF13476">
    <property type="entry name" value="AAA_23"/>
    <property type="match status" value="1"/>
</dbReference>
<dbReference type="SUPFAM" id="SSF52540">
    <property type="entry name" value="P-loop containing nucleoside triphosphate hydrolases"/>
    <property type="match status" value="2"/>
</dbReference>
<protein>
    <submittedName>
        <fullName evidence="5">AAA domain protein</fullName>
    </submittedName>
</protein>
<feature type="coiled-coil region" evidence="3">
    <location>
        <begin position="440"/>
        <end position="498"/>
    </location>
</feature>
<dbReference type="Gene3D" id="3.40.50.300">
    <property type="entry name" value="P-loop containing nucleotide triphosphate hydrolases"/>
    <property type="match status" value="2"/>
</dbReference>
<evidence type="ECO:0000313" key="5">
    <source>
        <dbReference type="EMBL" id="CAD7766671.1"/>
    </source>
</evidence>
<name>A0A811ZZV6_9EURY</name>
<evidence type="ECO:0000313" key="6">
    <source>
        <dbReference type="Proteomes" id="UP000614580"/>
    </source>
</evidence>
<dbReference type="AlphaFoldDB" id="A0A811ZZV6"/>
<dbReference type="PANTHER" id="PTHR32114">
    <property type="entry name" value="ABC TRANSPORTER ABCH.3"/>
    <property type="match status" value="1"/>
</dbReference>